<proteinExistence type="predicted"/>
<dbReference type="KEGG" id="paqt:E8L99_21295"/>
<evidence type="ECO:0000313" key="5">
    <source>
        <dbReference type="Proteomes" id="UP000298588"/>
    </source>
</evidence>
<dbReference type="NCBIfam" id="TIGR00056">
    <property type="entry name" value="MlaE family lipid ABC transporter permease subunit"/>
    <property type="match status" value="1"/>
</dbReference>
<evidence type="ECO:0000256" key="2">
    <source>
        <dbReference type="SAM" id="Phobius"/>
    </source>
</evidence>
<organism evidence="4 5">
    <name type="scientific">Phreatobacter aquaticus</name>
    <dbReference type="NCBI Taxonomy" id="2570229"/>
    <lineage>
        <taxon>Bacteria</taxon>
        <taxon>Pseudomonadati</taxon>
        <taxon>Pseudomonadota</taxon>
        <taxon>Alphaproteobacteria</taxon>
        <taxon>Hyphomicrobiales</taxon>
        <taxon>Phreatobacteraceae</taxon>
        <taxon>Phreatobacter</taxon>
    </lineage>
</organism>
<feature type="transmembrane region" description="Helical" evidence="2">
    <location>
        <begin position="342"/>
        <end position="365"/>
    </location>
</feature>
<evidence type="ECO:0000259" key="3">
    <source>
        <dbReference type="PROSITE" id="PS50801"/>
    </source>
</evidence>
<name>A0A4D7QTU4_9HYPH</name>
<dbReference type="InterPro" id="IPR002645">
    <property type="entry name" value="STAS_dom"/>
</dbReference>
<dbReference type="InterPro" id="IPR030802">
    <property type="entry name" value="Permease_MalE"/>
</dbReference>
<dbReference type="EMBL" id="CP039865">
    <property type="protein sequence ID" value="QCK88906.1"/>
    <property type="molecule type" value="Genomic_DNA"/>
</dbReference>
<dbReference type="PROSITE" id="PS50801">
    <property type="entry name" value="STAS"/>
    <property type="match status" value="1"/>
</dbReference>
<dbReference type="PANTHER" id="PTHR30188:SF3">
    <property type="entry name" value="ABC TRANSPORTER PERMEASE"/>
    <property type="match status" value="1"/>
</dbReference>
<gene>
    <name evidence="4" type="ORF">E8L99_21295</name>
</gene>
<dbReference type="PANTHER" id="PTHR30188">
    <property type="entry name" value="ABC TRANSPORTER PERMEASE PROTEIN-RELATED"/>
    <property type="match status" value="1"/>
</dbReference>
<dbReference type="InterPro" id="IPR036513">
    <property type="entry name" value="STAS_dom_sf"/>
</dbReference>
<dbReference type="GO" id="GO:0005548">
    <property type="term" value="F:phospholipid transporter activity"/>
    <property type="evidence" value="ECO:0007669"/>
    <property type="project" value="TreeGrafter"/>
</dbReference>
<dbReference type="SUPFAM" id="SSF52091">
    <property type="entry name" value="SpoIIaa-like"/>
    <property type="match status" value="1"/>
</dbReference>
<feature type="transmembrane region" description="Helical" evidence="2">
    <location>
        <begin position="202"/>
        <end position="223"/>
    </location>
</feature>
<dbReference type="AlphaFoldDB" id="A0A4D7QTU4"/>
<comment type="function">
    <text evidence="1">Could be part of an ABC transporter complex.</text>
</comment>
<keyword evidence="2" id="KW-0472">Membrane</keyword>
<feature type="domain" description="STAS" evidence="3">
    <location>
        <begin position="31"/>
        <end position="148"/>
    </location>
</feature>
<accession>A0A4D7QTU4</accession>
<evidence type="ECO:0000256" key="1">
    <source>
        <dbReference type="ARBA" id="ARBA00003787"/>
    </source>
</evidence>
<sequence>MERRGARAKLAHACDTIENRAVTTEALAPAATLTSRIDAGRLVVALGGAWTADTASAAEAGTTKLKAESGTPQAVLMDFSDVTRLDTLGGTLAYGIEKAFADKGVSVERTGLSEAAAVIYGEVVTGLSAPLEPVPPRVPVLRMALEKVGTETISAIDDLKALLDVLGKVVVALGKVVTLSSPFRFAAVITQLDRMAFRATPIIALITFLIGAIICQQGFFFFRKFGADTYVVDLVSVLTLREIGVLIVSIMVAGRTGSAFTAEIGSMKMREEIDALQVMGLNPIEVLVLPRLIALMIGLPLLTIIGDLSALAGGAVVAQVYGGLSIESFLQRFQDEVSTRHIWIGLAKAPFMALIIGLVACVEGLRVKGSAESLGAQTTASVVKAIFLVIVVDGLFAIFYAAIGQ</sequence>
<evidence type="ECO:0000313" key="4">
    <source>
        <dbReference type="EMBL" id="QCK88906.1"/>
    </source>
</evidence>
<feature type="transmembrane region" description="Helical" evidence="2">
    <location>
        <begin position="243"/>
        <end position="265"/>
    </location>
</feature>
<dbReference type="Pfam" id="PF02405">
    <property type="entry name" value="MlaE"/>
    <property type="match status" value="1"/>
</dbReference>
<protein>
    <submittedName>
        <fullName evidence="4">ABC transporter permease</fullName>
    </submittedName>
</protein>
<keyword evidence="2" id="KW-1133">Transmembrane helix</keyword>
<feature type="transmembrane region" description="Helical" evidence="2">
    <location>
        <begin position="385"/>
        <end position="403"/>
    </location>
</feature>
<dbReference type="Proteomes" id="UP000298588">
    <property type="component" value="Chromosome"/>
</dbReference>
<dbReference type="InterPro" id="IPR003453">
    <property type="entry name" value="ABC_MlaE_roteobac"/>
</dbReference>
<dbReference type="OrthoDB" id="9805022at2"/>
<keyword evidence="2" id="KW-0812">Transmembrane</keyword>
<keyword evidence="5" id="KW-1185">Reference proteome</keyword>
<dbReference type="GO" id="GO:0043190">
    <property type="term" value="C:ATP-binding cassette (ABC) transporter complex"/>
    <property type="evidence" value="ECO:0007669"/>
    <property type="project" value="InterPro"/>
</dbReference>
<reference evidence="4 5" key="1">
    <citation type="submission" date="2019-04" db="EMBL/GenBank/DDBJ databases">
        <title>Phreatobacter aquaticus sp. nov.</title>
        <authorList>
            <person name="Choi A."/>
            <person name="Baek K."/>
        </authorList>
    </citation>
    <scope>NUCLEOTIDE SEQUENCE [LARGE SCALE GENOMIC DNA]</scope>
    <source>
        <strain evidence="4 5">NMCR1094</strain>
    </source>
</reference>